<dbReference type="OrthoDB" id="1747274at2759"/>
<dbReference type="Gene3D" id="3.30.160.60">
    <property type="entry name" value="Classic Zinc Finger"/>
    <property type="match status" value="1"/>
</dbReference>
<protein>
    <recommendedName>
        <fullName evidence="2">DNA polymerase kappa</fullName>
        <ecNumber evidence="1">2.7.7.7</ecNumber>
    </recommendedName>
</protein>
<dbReference type="FunCoup" id="G7DU09">
    <property type="interactions" value="192"/>
</dbReference>
<dbReference type="InParanoid" id="G7DU09"/>
<keyword evidence="17" id="KW-1185">Reference proteome</keyword>
<evidence type="ECO:0000256" key="7">
    <source>
        <dbReference type="ARBA" id="ARBA00022763"/>
    </source>
</evidence>
<dbReference type="GO" id="GO:0008270">
    <property type="term" value="F:zinc ion binding"/>
    <property type="evidence" value="ECO:0007669"/>
    <property type="project" value="UniProtKB-KW"/>
</dbReference>
<dbReference type="Proteomes" id="UP000009131">
    <property type="component" value="Unassembled WGS sequence"/>
</dbReference>
<feature type="region of interest" description="Disordered" evidence="14">
    <location>
        <begin position="1"/>
        <end position="63"/>
    </location>
</feature>
<proteinExistence type="predicted"/>
<dbReference type="Gene3D" id="1.10.150.20">
    <property type="entry name" value="5' to 3' exonuclease, C-terminal subdomain"/>
    <property type="match status" value="1"/>
</dbReference>
<dbReference type="HOGENOM" id="CLU_012348_11_2_1"/>
<evidence type="ECO:0000256" key="9">
    <source>
        <dbReference type="ARBA" id="ARBA00022833"/>
    </source>
</evidence>
<dbReference type="GO" id="GO:0003684">
    <property type="term" value="F:damaged DNA binding"/>
    <property type="evidence" value="ECO:0007669"/>
    <property type="project" value="InterPro"/>
</dbReference>
<keyword evidence="8" id="KW-0863">Zinc-finger</keyword>
<evidence type="ECO:0000259" key="15">
    <source>
        <dbReference type="PROSITE" id="PS50173"/>
    </source>
</evidence>
<organism evidence="16 17">
    <name type="scientific">Mixia osmundae (strain CBS 9802 / IAM 14324 / JCM 22182 / KY 12970)</name>
    <dbReference type="NCBI Taxonomy" id="764103"/>
    <lineage>
        <taxon>Eukaryota</taxon>
        <taxon>Fungi</taxon>
        <taxon>Dikarya</taxon>
        <taxon>Basidiomycota</taxon>
        <taxon>Pucciniomycotina</taxon>
        <taxon>Mixiomycetes</taxon>
        <taxon>Mixiales</taxon>
        <taxon>Mixiaceae</taxon>
        <taxon>Mixia</taxon>
    </lineage>
</organism>
<keyword evidence="12" id="KW-0234">DNA repair</keyword>
<reference evidence="16 17" key="2">
    <citation type="journal article" date="2012" name="Open Biol.">
        <title>Characteristics of nucleosomes and linker DNA regions on the genome of the basidiomycete Mixia osmundae revealed by mono- and dinucleosome mapping.</title>
        <authorList>
            <person name="Nishida H."/>
            <person name="Kondo S."/>
            <person name="Matsumoto T."/>
            <person name="Suzuki Y."/>
            <person name="Yoshikawa H."/>
            <person name="Taylor T.D."/>
            <person name="Sugiyama J."/>
        </authorList>
    </citation>
    <scope>NUCLEOTIDE SEQUENCE [LARGE SCALE GENOMIC DNA]</scope>
    <source>
        <strain evidence="17">CBS 9802 / IAM 14324 / JCM 22182 / KY 12970</strain>
    </source>
</reference>
<sequence>MAGHAVPEELTVAEHLPGQLLPKSGLSGKGKARQTPHTAKEGATESFLHRLAGPSTGKSGLTRDPAEVRQIIWEASKGSAFAQNEQRRDEATQLKIKVLLDQLSKRVALTNGNLRAEEIIVEAQVELLEATRDLSQTIVVVDCDAFYASVEELDDPSLKGKAFAVGVGVCTTASYEARKYGVRSALAGYIAKKLCPHLIFVKPDFTKYSQASARVMAILRKYDPHLAPASLDEAYLNITVFMRSSGLSADDAVMQMRTEIKETTGLTVSAGIAPNTLLAKMAADVNKPDGQCRVMPTRDAVVEFTSAQPVRKIFGVGRVTEAWLVALDVRRISDIWAKRGMLHLIRTSISLDFLLKAYLGLGSSLVSASTRESRKSVGREDTFGKLADYSGFLEVLRALAETLGNDCQSLQFAGRTLTLKFKLSTYEPFTRARTIGQHHLYRDTEQFYKVGKELLDEAITERRKLYDDGKTPVGCGGTREIELRLLGLRITNLVDQSEAAIAKRRARTIDHWAVVSPKGVVTPVPTESHSKRKRSETPLATHTRMDESGAIVILDDEEVDEPRATSVGSVKEAEEDDDDEVIFSSMTSTSGATGIQCPICHKSFLQDMAQLNRHLDACLVKQADENIAVTPGSAFDRLMKAQKTRPKTRSRKLEQIHRVRPTNK</sequence>
<dbReference type="CDD" id="cd03586">
    <property type="entry name" value="PolY_Pol_IV_kappa"/>
    <property type="match status" value="1"/>
</dbReference>
<keyword evidence="7" id="KW-0227">DNA damage</keyword>
<feature type="compositionally biased region" description="Basic residues" evidence="14">
    <location>
        <begin position="640"/>
        <end position="650"/>
    </location>
</feature>
<evidence type="ECO:0000256" key="4">
    <source>
        <dbReference type="ARBA" id="ARBA00022695"/>
    </source>
</evidence>
<comment type="caution">
    <text evidence="16">The sequence shown here is derived from an EMBL/GenBank/DDBJ whole genome shotgun (WGS) entry which is preliminary data.</text>
</comment>
<evidence type="ECO:0000256" key="13">
    <source>
        <dbReference type="ARBA" id="ARBA00049244"/>
    </source>
</evidence>
<dbReference type="PROSITE" id="PS50173">
    <property type="entry name" value="UMUC"/>
    <property type="match status" value="1"/>
</dbReference>
<dbReference type="FunFam" id="3.30.1490.100:FF:000004">
    <property type="entry name" value="DNA polymerase IV"/>
    <property type="match status" value="1"/>
</dbReference>
<keyword evidence="11" id="KW-0239">DNA-directed DNA polymerase</keyword>
<dbReference type="GO" id="GO:0003887">
    <property type="term" value="F:DNA-directed DNA polymerase activity"/>
    <property type="evidence" value="ECO:0007669"/>
    <property type="project" value="UniProtKB-KW"/>
</dbReference>
<dbReference type="InterPro" id="IPR043502">
    <property type="entry name" value="DNA/RNA_pol_sf"/>
</dbReference>
<comment type="catalytic activity">
    <reaction evidence="13">
        <text>DNA(n) + a 2'-deoxyribonucleoside 5'-triphosphate = DNA(n+1) + diphosphate</text>
        <dbReference type="Rhea" id="RHEA:22508"/>
        <dbReference type="Rhea" id="RHEA-COMP:17339"/>
        <dbReference type="Rhea" id="RHEA-COMP:17340"/>
        <dbReference type="ChEBI" id="CHEBI:33019"/>
        <dbReference type="ChEBI" id="CHEBI:61560"/>
        <dbReference type="ChEBI" id="CHEBI:173112"/>
        <dbReference type="EC" id="2.7.7.7"/>
    </reaction>
</comment>
<evidence type="ECO:0000256" key="6">
    <source>
        <dbReference type="ARBA" id="ARBA00022723"/>
    </source>
</evidence>
<dbReference type="AlphaFoldDB" id="G7DU09"/>
<dbReference type="OMA" id="EVYTRQV"/>
<dbReference type="InterPro" id="IPR050116">
    <property type="entry name" value="DNA_polymerase-Y"/>
</dbReference>
<dbReference type="GO" id="GO:0006281">
    <property type="term" value="P:DNA repair"/>
    <property type="evidence" value="ECO:0007669"/>
    <property type="project" value="UniProtKB-KW"/>
</dbReference>
<evidence type="ECO:0000256" key="3">
    <source>
        <dbReference type="ARBA" id="ARBA00022679"/>
    </source>
</evidence>
<dbReference type="eggNOG" id="KOG2094">
    <property type="taxonomic scope" value="Eukaryota"/>
</dbReference>
<dbReference type="Gene3D" id="3.40.1170.60">
    <property type="match status" value="1"/>
</dbReference>
<evidence type="ECO:0000256" key="1">
    <source>
        <dbReference type="ARBA" id="ARBA00012417"/>
    </source>
</evidence>
<dbReference type="GO" id="GO:0042276">
    <property type="term" value="P:error-prone translesion synthesis"/>
    <property type="evidence" value="ECO:0007669"/>
    <property type="project" value="TreeGrafter"/>
</dbReference>
<evidence type="ECO:0000256" key="2">
    <source>
        <dbReference type="ARBA" id="ARBA00016178"/>
    </source>
</evidence>
<dbReference type="SUPFAM" id="SSF56672">
    <property type="entry name" value="DNA/RNA polymerases"/>
    <property type="match status" value="1"/>
</dbReference>
<evidence type="ECO:0000256" key="14">
    <source>
        <dbReference type="SAM" id="MobiDB-lite"/>
    </source>
</evidence>
<keyword evidence="3" id="KW-0808">Transferase</keyword>
<dbReference type="RefSeq" id="XP_014570337.1">
    <property type="nucleotide sequence ID" value="XM_014714851.1"/>
</dbReference>
<dbReference type="InterPro" id="IPR006642">
    <property type="entry name" value="Rad18_UBZ4"/>
</dbReference>
<evidence type="ECO:0000256" key="12">
    <source>
        <dbReference type="ARBA" id="ARBA00023204"/>
    </source>
</evidence>
<dbReference type="SMART" id="SM00734">
    <property type="entry name" value="ZnF_Rad18"/>
    <property type="match status" value="1"/>
</dbReference>
<dbReference type="Pfam" id="PF11799">
    <property type="entry name" value="IMS_C"/>
    <property type="match status" value="1"/>
</dbReference>
<reference evidence="16 17" key="1">
    <citation type="journal article" date="2011" name="J. Gen. Appl. Microbiol.">
        <title>Draft genome sequencing of the enigmatic basidiomycete Mixia osmundae.</title>
        <authorList>
            <person name="Nishida H."/>
            <person name="Nagatsuka Y."/>
            <person name="Sugiyama J."/>
        </authorList>
    </citation>
    <scope>NUCLEOTIDE SEQUENCE [LARGE SCALE GENOMIC DNA]</scope>
    <source>
        <strain evidence="17">CBS 9802 / IAM 14324 / JCM 22182 / KY 12970</strain>
    </source>
</reference>
<dbReference type="PANTHER" id="PTHR11076">
    <property type="entry name" value="DNA REPAIR POLYMERASE UMUC / TRANSFERASE FAMILY MEMBER"/>
    <property type="match status" value="1"/>
</dbReference>
<dbReference type="Gene3D" id="1.10.150.810">
    <property type="match status" value="1"/>
</dbReference>
<evidence type="ECO:0000313" key="17">
    <source>
        <dbReference type="Proteomes" id="UP000009131"/>
    </source>
</evidence>
<accession>G7DU09</accession>
<dbReference type="InterPro" id="IPR001126">
    <property type="entry name" value="UmuC"/>
</dbReference>
<feature type="region of interest" description="Disordered" evidence="14">
    <location>
        <begin position="520"/>
        <end position="540"/>
    </location>
</feature>
<dbReference type="GO" id="GO:0006260">
    <property type="term" value="P:DNA replication"/>
    <property type="evidence" value="ECO:0007669"/>
    <property type="project" value="UniProtKB-KW"/>
</dbReference>
<keyword evidence="5" id="KW-0235">DNA replication</keyword>
<gene>
    <name evidence="16" type="primary">Mo00716</name>
    <name evidence="16" type="ORF">E5Q_00716</name>
</gene>
<dbReference type="EMBL" id="BABT02000026">
    <property type="protein sequence ID" value="GAA94069.1"/>
    <property type="molecule type" value="Genomic_DNA"/>
</dbReference>
<dbReference type="GO" id="GO:0005634">
    <property type="term" value="C:nucleus"/>
    <property type="evidence" value="ECO:0007669"/>
    <property type="project" value="TreeGrafter"/>
</dbReference>
<keyword evidence="4" id="KW-0548">Nucleotidyltransferase</keyword>
<dbReference type="STRING" id="764103.G7DU09"/>
<dbReference type="PANTHER" id="PTHR11076:SF33">
    <property type="entry name" value="DNA POLYMERASE KAPPA"/>
    <property type="match status" value="1"/>
</dbReference>
<dbReference type="Gene3D" id="3.30.1490.100">
    <property type="entry name" value="DNA polymerase, Y-family, little finger domain"/>
    <property type="match status" value="1"/>
</dbReference>
<dbReference type="FunFam" id="3.40.1170.60:FF:000014">
    <property type="entry name" value="Related to DNA polymerase kappa"/>
    <property type="match status" value="1"/>
</dbReference>
<dbReference type="InterPro" id="IPR017961">
    <property type="entry name" value="DNA_pol_Y-fam_little_finger"/>
</dbReference>
<dbReference type="InterPro" id="IPR022880">
    <property type="entry name" value="DNApol_IV"/>
</dbReference>
<dbReference type="InterPro" id="IPR036775">
    <property type="entry name" value="DNA_pol_Y-fam_lit_finger_sf"/>
</dbReference>
<evidence type="ECO:0000313" key="16">
    <source>
        <dbReference type="EMBL" id="GAA94069.1"/>
    </source>
</evidence>
<feature type="domain" description="UmuC" evidence="15">
    <location>
        <begin position="138"/>
        <end position="317"/>
    </location>
</feature>
<dbReference type="GO" id="GO:0070987">
    <property type="term" value="P:error-free translesion synthesis"/>
    <property type="evidence" value="ECO:0007669"/>
    <property type="project" value="UniProtKB-ARBA"/>
</dbReference>
<name>G7DU09_MIXOS</name>
<feature type="region of interest" description="Disordered" evidence="14">
    <location>
        <begin position="640"/>
        <end position="664"/>
    </location>
</feature>
<dbReference type="EC" id="2.7.7.7" evidence="1"/>
<evidence type="ECO:0000256" key="8">
    <source>
        <dbReference type="ARBA" id="ARBA00022771"/>
    </source>
</evidence>
<evidence type="ECO:0000256" key="5">
    <source>
        <dbReference type="ARBA" id="ARBA00022705"/>
    </source>
</evidence>
<keyword evidence="9" id="KW-0862">Zinc</keyword>
<keyword evidence="10" id="KW-0460">Magnesium</keyword>
<keyword evidence="6" id="KW-0479">Metal-binding</keyword>
<dbReference type="Gene3D" id="3.30.70.270">
    <property type="match status" value="1"/>
</dbReference>
<dbReference type="InterPro" id="IPR043128">
    <property type="entry name" value="Rev_trsase/Diguanyl_cyclase"/>
</dbReference>
<evidence type="ECO:0000256" key="10">
    <source>
        <dbReference type="ARBA" id="ARBA00022842"/>
    </source>
</evidence>
<dbReference type="Pfam" id="PF00817">
    <property type="entry name" value="IMS"/>
    <property type="match status" value="1"/>
</dbReference>
<evidence type="ECO:0000256" key="11">
    <source>
        <dbReference type="ARBA" id="ARBA00022932"/>
    </source>
</evidence>
<dbReference type="SUPFAM" id="SSF100879">
    <property type="entry name" value="Lesion bypass DNA polymerase (Y-family), little finger domain"/>
    <property type="match status" value="1"/>
</dbReference>